<reference evidence="7 8" key="1">
    <citation type="submission" date="2023-03" db="EMBL/GenBank/DDBJ databases">
        <title>Bacillus Genome Sequencing.</title>
        <authorList>
            <person name="Dunlap C."/>
        </authorList>
    </citation>
    <scope>NUCLEOTIDE SEQUENCE [LARGE SCALE GENOMIC DNA]</scope>
    <source>
        <strain evidence="7 8">B-41290</strain>
    </source>
</reference>
<dbReference type="Pfam" id="PF00389">
    <property type="entry name" value="2-Hacid_dh"/>
    <property type="match status" value="1"/>
</dbReference>
<dbReference type="PROSITE" id="PS00671">
    <property type="entry name" value="D_2_HYDROXYACID_DH_3"/>
    <property type="match status" value="1"/>
</dbReference>
<dbReference type="InterPro" id="IPR006139">
    <property type="entry name" value="D-isomer_2_OHA_DH_cat_dom"/>
</dbReference>
<keyword evidence="8" id="KW-1185">Reference proteome</keyword>
<dbReference type="RefSeq" id="WP_336059321.1">
    <property type="nucleotide sequence ID" value="NZ_JARNBH010000019.1"/>
</dbReference>
<keyword evidence="2 4" id="KW-0560">Oxidoreductase</keyword>
<dbReference type="SUPFAM" id="SSF52283">
    <property type="entry name" value="Formate/glycerate dehydrogenase catalytic domain-like"/>
    <property type="match status" value="1"/>
</dbReference>
<dbReference type="InterPro" id="IPR036291">
    <property type="entry name" value="NAD(P)-bd_dom_sf"/>
</dbReference>
<dbReference type="GO" id="GO:0051287">
    <property type="term" value="F:NAD binding"/>
    <property type="evidence" value="ECO:0007669"/>
    <property type="project" value="InterPro"/>
</dbReference>
<name>A0AAW9NBF7_9BACI</name>
<evidence type="ECO:0000259" key="5">
    <source>
        <dbReference type="Pfam" id="PF00389"/>
    </source>
</evidence>
<comment type="similarity">
    <text evidence="1 4">Belongs to the D-isomer specific 2-hydroxyacid dehydrogenase family.</text>
</comment>
<dbReference type="InterPro" id="IPR050418">
    <property type="entry name" value="D-iso_2-hydroxyacid_DH_PdxB"/>
</dbReference>
<keyword evidence="3" id="KW-0520">NAD</keyword>
<evidence type="ECO:0000259" key="6">
    <source>
        <dbReference type="Pfam" id="PF02826"/>
    </source>
</evidence>
<feature type="domain" description="D-isomer specific 2-hydroxyacid dehydrogenase catalytic" evidence="5">
    <location>
        <begin position="15"/>
        <end position="318"/>
    </location>
</feature>
<accession>A0AAW9NBF7</accession>
<dbReference type="InterPro" id="IPR029753">
    <property type="entry name" value="D-isomer_DH_CS"/>
</dbReference>
<evidence type="ECO:0000256" key="3">
    <source>
        <dbReference type="ARBA" id="ARBA00023027"/>
    </source>
</evidence>
<dbReference type="InterPro" id="IPR006140">
    <property type="entry name" value="D-isomer_DH_NAD-bd"/>
</dbReference>
<evidence type="ECO:0000313" key="7">
    <source>
        <dbReference type="EMBL" id="MEC0275369.1"/>
    </source>
</evidence>
<dbReference type="Gene3D" id="3.40.50.720">
    <property type="entry name" value="NAD(P)-binding Rossmann-like Domain"/>
    <property type="match status" value="2"/>
</dbReference>
<dbReference type="CDD" id="cd12175">
    <property type="entry name" value="2-Hacid_dh_11"/>
    <property type="match status" value="1"/>
</dbReference>
<evidence type="ECO:0000313" key="8">
    <source>
        <dbReference type="Proteomes" id="UP001307168"/>
    </source>
</evidence>
<dbReference type="AlphaFoldDB" id="A0AAW9NBF7"/>
<evidence type="ECO:0000256" key="2">
    <source>
        <dbReference type="ARBA" id="ARBA00023002"/>
    </source>
</evidence>
<organism evidence="7 8">
    <name type="scientific">Peribacillus castrilensis</name>
    <dbReference type="NCBI Taxonomy" id="2897690"/>
    <lineage>
        <taxon>Bacteria</taxon>
        <taxon>Bacillati</taxon>
        <taxon>Bacillota</taxon>
        <taxon>Bacilli</taxon>
        <taxon>Bacillales</taxon>
        <taxon>Bacillaceae</taxon>
        <taxon>Peribacillus</taxon>
    </lineage>
</organism>
<sequence length="325" mass="36075">MSCKVIYFEKVFTATHEIINTFKSLDMEVKYWIDLDDVKKEQALHEANYLITASYPITRELLEKAPNVKLIQKTGSGVDNIDLNAASELGIHVASTPGANSNSVVELTIGMIISLYRKLHFLDRVTKSGEWKMWEYRPSMFEVNGKTHGIIGIGNIGKKVAALSKAFGTNVVYYDVNRLSMEEEKKLGLTYVTFNDLLSQSDIISLHIPLIPATRNLIGEKELKLMKSSAILVNVARGNIIDEKSLAEALKCNRLLGAAIDTWSSEPINSDNPLLKLDNILATPHIAGGTRDVLETVLRLSFENIRKVEDGNMPDNLVKLTSASV</sequence>
<gene>
    <name evidence="7" type="ORF">P4706_20175</name>
</gene>
<evidence type="ECO:0000256" key="4">
    <source>
        <dbReference type="RuleBase" id="RU003719"/>
    </source>
</evidence>
<dbReference type="EMBL" id="JARNBH010000019">
    <property type="protein sequence ID" value="MEC0275369.1"/>
    <property type="molecule type" value="Genomic_DNA"/>
</dbReference>
<protein>
    <submittedName>
        <fullName evidence="7">2-hydroxyacid dehydrogenase</fullName>
    </submittedName>
</protein>
<dbReference type="SUPFAM" id="SSF51735">
    <property type="entry name" value="NAD(P)-binding Rossmann-fold domains"/>
    <property type="match status" value="1"/>
</dbReference>
<feature type="domain" description="D-isomer specific 2-hydroxyacid dehydrogenase NAD-binding" evidence="6">
    <location>
        <begin position="109"/>
        <end position="287"/>
    </location>
</feature>
<dbReference type="PROSITE" id="PS00670">
    <property type="entry name" value="D_2_HYDROXYACID_DH_2"/>
    <property type="match status" value="1"/>
</dbReference>
<proteinExistence type="inferred from homology"/>
<dbReference type="Pfam" id="PF02826">
    <property type="entry name" value="2-Hacid_dh_C"/>
    <property type="match status" value="1"/>
</dbReference>
<dbReference type="PANTHER" id="PTHR43761">
    <property type="entry name" value="D-ISOMER SPECIFIC 2-HYDROXYACID DEHYDROGENASE FAMILY PROTEIN (AFU_ORTHOLOGUE AFUA_1G13630)"/>
    <property type="match status" value="1"/>
</dbReference>
<evidence type="ECO:0000256" key="1">
    <source>
        <dbReference type="ARBA" id="ARBA00005854"/>
    </source>
</evidence>
<dbReference type="PANTHER" id="PTHR43761:SF1">
    <property type="entry name" value="D-ISOMER SPECIFIC 2-HYDROXYACID DEHYDROGENASE CATALYTIC DOMAIN-CONTAINING PROTEIN-RELATED"/>
    <property type="match status" value="1"/>
</dbReference>
<dbReference type="FunFam" id="3.40.50.720:FF:000203">
    <property type="entry name" value="D-3-phosphoglycerate dehydrogenase (SerA)"/>
    <property type="match status" value="1"/>
</dbReference>
<comment type="caution">
    <text evidence="7">The sequence shown here is derived from an EMBL/GenBank/DDBJ whole genome shotgun (WGS) entry which is preliminary data.</text>
</comment>
<dbReference type="Proteomes" id="UP001307168">
    <property type="component" value="Unassembled WGS sequence"/>
</dbReference>
<dbReference type="GO" id="GO:0016616">
    <property type="term" value="F:oxidoreductase activity, acting on the CH-OH group of donors, NAD or NADP as acceptor"/>
    <property type="evidence" value="ECO:0007669"/>
    <property type="project" value="InterPro"/>
</dbReference>